<keyword evidence="2" id="KW-1185">Reference proteome</keyword>
<dbReference type="EMBL" id="JACCCY010000002">
    <property type="protein sequence ID" value="NYI49053.1"/>
    <property type="molecule type" value="Genomic_DNA"/>
</dbReference>
<name>A0A8E2A1F7_9PORP</name>
<dbReference type="Pfam" id="PF13385">
    <property type="entry name" value="Laminin_G_3"/>
    <property type="match status" value="1"/>
</dbReference>
<dbReference type="GO" id="GO:0005975">
    <property type="term" value="P:carbohydrate metabolic process"/>
    <property type="evidence" value="ECO:0007669"/>
    <property type="project" value="UniProtKB-ARBA"/>
</dbReference>
<organism evidence="1 2">
    <name type="scientific">Macellibacteroides fermentans</name>
    <dbReference type="NCBI Taxonomy" id="879969"/>
    <lineage>
        <taxon>Bacteria</taxon>
        <taxon>Pseudomonadati</taxon>
        <taxon>Bacteroidota</taxon>
        <taxon>Bacteroidia</taxon>
        <taxon>Bacteroidales</taxon>
        <taxon>Porphyromonadaceae</taxon>
        <taxon>Macellibacteroides</taxon>
    </lineage>
</organism>
<comment type="caution">
    <text evidence="1">The sequence shown here is derived from an EMBL/GenBank/DDBJ whole genome shotgun (WGS) entry which is preliminary data.</text>
</comment>
<evidence type="ECO:0000313" key="1">
    <source>
        <dbReference type="EMBL" id="NYI49053.1"/>
    </source>
</evidence>
<dbReference type="SUPFAM" id="SSF49899">
    <property type="entry name" value="Concanavalin A-like lectins/glucanases"/>
    <property type="match status" value="1"/>
</dbReference>
<reference evidence="1 2" key="1">
    <citation type="submission" date="2020-07" db="EMBL/GenBank/DDBJ databases">
        <title>Genomic Encyclopedia of Type Strains, Phase IV (KMG-IV): sequencing the most valuable type-strain genomes for metagenomic binning, comparative biology and taxonomic classification.</title>
        <authorList>
            <person name="Goeker M."/>
        </authorList>
    </citation>
    <scope>NUCLEOTIDE SEQUENCE [LARGE SCALE GENOMIC DNA]</scope>
    <source>
        <strain evidence="1 2">DSM 23697</strain>
    </source>
</reference>
<dbReference type="AlphaFoldDB" id="A0A8E2A1F7"/>
<gene>
    <name evidence="1" type="ORF">F5613_001131</name>
</gene>
<dbReference type="GO" id="GO:0004553">
    <property type="term" value="F:hydrolase activity, hydrolyzing O-glycosyl compounds"/>
    <property type="evidence" value="ECO:0007669"/>
    <property type="project" value="UniProtKB-ARBA"/>
</dbReference>
<evidence type="ECO:0000313" key="2">
    <source>
        <dbReference type="Proteomes" id="UP000574332"/>
    </source>
</evidence>
<proteinExistence type="predicted"/>
<dbReference type="Proteomes" id="UP000574332">
    <property type="component" value="Unassembled WGS sequence"/>
</dbReference>
<evidence type="ECO:0008006" key="3">
    <source>
        <dbReference type="Google" id="ProtNLM"/>
    </source>
</evidence>
<protein>
    <recommendedName>
        <fullName evidence="3">LamG domain-containing protein</fullName>
    </recommendedName>
</protein>
<dbReference type="InterPro" id="IPR013320">
    <property type="entry name" value="ConA-like_dom_sf"/>
</dbReference>
<accession>A0A8E2A1F7</accession>
<sequence length="211" mass="22236">MLLHFDGSVVDASPYSVPVLAEAGTSFAAGKFGQGFIGKNISSAADPSPITTPDGYISDIIKGDFTFECWFEESTISNTAGASLITTAINSDGSKFAFGIGVSPKYNIPPMSRAITVTEGFSGSYSPIAGSVIDASYLSGWCHLALTRQGSVLRLFLNGTLVGVNNSYTYDGTGNDGVRTYIGIDTTLIDELRISNIARWTANFTPPAAPY</sequence>
<dbReference type="RefSeq" id="WP_179399015.1">
    <property type="nucleotide sequence ID" value="NZ_JACCCY010000002.1"/>
</dbReference>
<dbReference type="Gene3D" id="2.60.120.200">
    <property type="match status" value="1"/>
</dbReference>